<gene>
    <name evidence="5" type="ORF">FA09DRAFT_331487</name>
</gene>
<reference evidence="5 6" key="1">
    <citation type="journal article" date="2018" name="Mol. Biol. Evol.">
        <title>Broad Genomic Sampling Reveals a Smut Pathogenic Ancestry of the Fungal Clade Ustilaginomycotina.</title>
        <authorList>
            <person name="Kijpornyongpan T."/>
            <person name="Mondo S.J."/>
            <person name="Barry K."/>
            <person name="Sandor L."/>
            <person name="Lee J."/>
            <person name="Lipzen A."/>
            <person name="Pangilinan J."/>
            <person name="LaButti K."/>
            <person name="Hainaut M."/>
            <person name="Henrissat B."/>
            <person name="Grigoriev I.V."/>
            <person name="Spatafora J.W."/>
            <person name="Aime M.C."/>
        </authorList>
    </citation>
    <scope>NUCLEOTIDE SEQUENCE [LARGE SCALE GENOMIC DNA]</scope>
    <source>
        <strain evidence="5 6">MCA 4186</strain>
    </source>
</reference>
<feature type="compositionally biased region" description="Basic and acidic residues" evidence="3">
    <location>
        <begin position="300"/>
        <end position="331"/>
    </location>
</feature>
<feature type="compositionally biased region" description="Acidic residues" evidence="3">
    <location>
        <begin position="109"/>
        <end position="118"/>
    </location>
</feature>
<keyword evidence="2" id="KW-0802">TPR repeat</keyword>
<dbReference type="SUPFAM" id="SSF48452">
    <property type="entry name" value="TPR-like"/>
    <property type="match status" value="1"/>
</dbReference>
<feature type="domain" description="Tetratricopeptide SHNi-TPR" evidence="4">
    <location>
        <begin position="182"/>
        <end position="215"/>
    </location>
</feature>
<feature type="compositionally biased region" description="Low complexity" evidence="3">
    <location>
        <begin position="425"/>
        <end position="449"/>
    </location>
</feature>
<dbReference type="STRING" id="58919.A0A316Z7V4"/>
<feature type="region of interest" description="Disordered" evidence="3">
    <location>
        <begin position="346"/>
        <end position="368"/>
    </location>
</feature>
<keyword evidence="1" id="KW-0677">Repeat</keyword>
<dbReference type="GeneID" id="37270591"/>
<dbReference type="EMBL" id="KZ819300">
    <property type="protein sequence ID" value="PWN96253.1"/>
    <property type="molecule type" value="Genomic_DNA"/>
</dbReference>
<feature type="region of interest" description="Disordered" evidence="3">
    <location>
        <begin position="387"/>
        <end position="479"/>
    </location>
</feature>
<keyword evidence="6" id="KW-1185">Reference proteome</keyword>
<protein>
    <recommendedName>
        <fullName evidence="4">Tetratricopeptide SHNi-TPR domain-containing protein</fullName>
    </recommendedName>
</protein>
<dbReference type="GO" id="GO:0034080">
    <property type="term" value="P:CENP-A containing chromatin assembly"/>
    <property type="evidence" value="ECO:0007669"/>
    <property type="project" value="TreeGrafter"/>
</dbReference>
<dbReference type="Proteomes" id="UP000245946">
    <property type="component" value="Unassembled WGS sequence"/>
</dbReference>
<evidence type="ECO:0000256" key="1">
    <source>
        <dbReference type="ARBA" id="ARBA00022737"/>
    </source>
</evidence>
<sequence>MTSPTPAKPVRELLDEAKRHLALKSFTAAADSYAEALESLRETHDEDSPLLAPVFHRYGHALLEHAISTSGALGGGGGSGDAPMPTRSAKKSGSSPPPDPRFSFGGDGPDSDDEDAAEGAEGAAPGEGGEEEEEDDLSVAFSVLELARVRYEKILELGGDQATLTTLDDETWGVSGIKAQLAEVLNDLGDVGLESENFQQASADYEAALQHLTPLLHAHSRRLADAYLRLGLALEFHPDADRRRDAEKYVRAAATALSRRREAVQARLATLSKGDEAARAEAAAAELREAAARAAAASDSKGKGRSQDTDVFERDDVVDMDEEKAQKELRDVQEIAEELKNKLDEYEAAPPGSSSLDQAGSAAGSDQAALKEAINEALLGASTNALAGAGAPRLDPNAPVNDLSAMVKKKKKPESKPAAAEESKAANGDAAPAAAASIAPAAEGAAESSAGKRKAEELPIDATPDASSDKRARVEDAEA</sequence>
<evidence type="ECO:0000259" key="4">
    <source>
        <dbReference type="Pfam" id="PF10516"/>
    </source>
</evidence>
<dbReference type="Pfam" id="PF10516">
    <property type="entry name" value="SHNi-TPR"/>
    <property type="match status" value="1"/>
</dbReference>
<evidence type="ECO:0000256" key="2">
    <source>
        <dbReference type="ARBA" id="ARBA00022803"/>
    </source>
</evidence>
<dbReference type="OrthoDB" id="5587616at2759"/>
<feature type="compositionally biased region" description="Basic and acidic residues" evidence="3">
    <location>
        <begin position="467"/>
        <end position="479"/>
    </location>
</feature>
<dbReference type="RefSeq" id="XP_025596532.1">
    <property type="nucleotide sequence ID" value="XM_025743047.1"/>
</dbReference>
<dbReference type="PANTHER" id="PTHR15081">
    <property type="entry name" value="NUCLEAR AUTOANTIGENIC SPERM PROTEIN NASP -RELATED"/>
    <property type="match status" value="1"/>
</dbReference>
<evidence type="ECO:0000256" key="3">
    <source>
        <dbReference type="SAM" id="MobiDB-lite"/>
    </source>
</evidence>
<feature type="region of interest" description="Disordered" evidence="3">
    <location>
        <begin position="72"/>
        <end position="136"/>
    </location>
</feature>
<accession>A0A316Z7V4</accession>
<name>A0A316Z7V4_9BASI</name>
<organism evidence="5 6">
    <name type="scientific">Tilletiopsis washingtonensis</name>
    <dbReference type="NCBI Taxonomy" id="58919"/>
    <lineage>
        <taxon>Eukaryota</taxon>
        <taxon>Fungi</taxon>
        <taxon>Dikarya</taxon>
        <taxon>Basidiomycota</taxon>
        <taxon>Ustilaginomycotina</taxon>
        <taxon>Exobasidiomycetes</taxon>
        <taxon>Entylomatales</taxon>
        <taxon>Entylomatales incertae sedis</taxon>
        <taxon>Tilletiopsis</taxon>
    </lineage>
</organism>
<dbReference type="PANTHER" id="PTHR15081:SF1">
    <property type="entry name" value="NUCLEAR AUTOANTIGENIC SPERM PROTEIN"/>
    <property type="match status" value="1"/>
</dbReference>
<dbReference type="InterPro" id="IPR051730">
    <property type="entry name" value="NASP-like"/>
</dbReference>
<proteinExistence type="predicted"/>
<feature type="compositionally biased region" description="Low complexity" evidence="3">
    <location>
        <begin position="357"/>
        <end position="368"/>
    </location>
</feature>
<dbReference type="GO" id="GO:0005654">
    <property type="term" value="C:nucleoplasm"/>
    <property type="evidence" value="ECO:0007669"/>
    <property type="project" value="TreeGrafter"/>
</dbReference>
<dbReference type="InterPro" id="IPR019544">
    <property type="entry name" value="Tetratricopeptide_SHNi-TPR_dom"/>
</dbReference>
<evidence type="ECO:0000313" key="6">
    <source>
        <dbReference type="Proteomes" id="UP000245946"/>
    </source>
</evidence>
<dbReference type="AlphaFoldDB" id="A0A316Z7V4"/>
<dbReference type="InterPro" id="IPR011990">
    <property type="entry name" value="TPR-like_helical_dom_sf"/>
</dbReference>
<feature type="region of interest" description="Disordered" evidence="3">
    <location>
        <begin position="295"/>
        <end position="331"/>
    </location>
</feature>
<dbReference type="Gene3D" id="1.25.40.10">
    <property type="entry name" value="Tetratricopeptide repeat domain"/>
    <property type="match status" value="1"/>
</dbReference>
<dbReference type="GO" id="GO:0042393">
    <property type="term" value="F:histone binding"/>
    <property type="evidence" value="ECO:0007669"/>
    <property type="project" value="TreeGrafter"/>
</dbReference>
<dbReference type="GO" id="GO:0006335">
    <property type="term" value="P:DNA replication-dependent chromatin assembly"/>
    <property type="evidence" value="ECO:0007669"/>
    <property type="project" value="TreeGrafter"/>
</dbReference>
<evidence type="ECO:0000313" key="5">
    <source>
        <dbReference type="EMBL" id="PWN96253.1"/>
    </source>
</evidence>